<dbReference type="PROSITE" id="PS50056">
    <property type="entry name" value="TYR_PHOSPHATASE_2"/>
    <property type="match status" value="1"/>
</dbReference>
<reference evidence="3" key="2">
    <citation type="journal article" date="2022" name="Microb. Genom.">
        <title>A chromosome-scale genome assembly of the tomato pathogen Cladosporium fulvum reveals a compartmentalized genome architecture and the presence of a dispensable chromosome.</title>
        <authorList>
            <person name="Zaccaron A.Z."/>
            <person name="Chen L.H."/>
            <person name="Samaras A."/>
            <person name="Stergiopoulos I."/>
        </authorList>
    </citation>
    <scope>NUCLEOTIDE SEQUENCE</scope>
    <source>
        <strain evidence="3">Race5_Kim</strain>
    </source>
</reference>
<dbReference type="PROSITE" id="PS00383">
    <property type="entry name" value="TYR_PHOSPHATASE_1"/>
    <property type="match status" value="1"/>
</dbReference>
<dbReference type="Pfam" id="PF13350">
    <property type="entry name" value="Y_phosphatase3"/>
    <property type="match status" value="1"/>
</dbReference>
<dbReference type="AlphaFoldDB" id="A0A9Q8LEW8"/>
<dbReference type="InterPro" id="IPR016130">
    <property type="entry name" value="Tyr_Pase_AS"/>
</dbReference>
<keyword evidence="4" id="KW-1185">Reference proteome</keyword>
<dbReference type="KEGG" id="ffu:CLAFUR5_04812"/>
<dbReference type="InterPro" id="IPR000387">
    <property type="entry name" value="Tyr_Pase_dom"/>
</dbReference>
<reference evidence="3" key="1">
    <citation type="submission" date="2021-12" db="EMBL/GenBank/DDBJ databases">
        <authorList>
            <person name="Zaccaron A."/>
            <person name="Stergiopoulos I."/>
        </authorList>
    </citation>
    <scope>NUCLEOTIDE SEQUENCE</scope>
    <source>
        <strain evidence="3">Race5_Kim</strain>
    </source>
</reference>
<organism evidence="3 4">
    <name type="scientific">Passalora fulva</name>
    <name type="common">Tomato leaf mold</name>
    <name type="synonym">Cladosporium fulvum</name>
    <dbReference type="NCBI Taxonomy" id="5499"/>
    <lineage>
        <taxon>Eukaryota</taxon>
        <taxon>Fungi</taxon>
        <taxon>Dikarya</taxon>
        <taxon>Ascomycota</taxon>
        <taxon>Pezizomycotina</taxon>
        <taxon>Dothideomycetes</taxon>
        <taxon>Dothideomycetidae</taxon>
        <taxon>Mycosphaerellales</taxon>
        <taxon>Mycosphaerellaceae</taxon>
        <taxon>Fulvia</taxon>
    </lineage>
</organism>
<gene>
    <name evidence="3" type="ORF">CLAFUR5_04812</name>
</gene>
<feature type="domain" description="Tyrosine specific protein phosphatases" evidence="2">
    <location>
        <begin position="171"/>
        <end position="218"/>
    </location>
</feature>
<sequence>MASPTNIPPFDQILNFRDVATSINTLSAQHLLKPGLLFRSGLPDQATPSDQHRLTNSHLLKTIIDLRTDSEHISQTQKQQAKDIPSSPIKEPHDPSKPLRIPGVQYHDISLNGHAYSSALMKQLSYWNAAKLIGLYVTGYRNQAISILGRNVMAKRGLIGLAEDSLTHSTVEFKQIFDVLADEASFPVLVHCTQGKDRTGVTVLLVLLLLGAPLDAVDQDYMLSEKELASEREEGLKQINSIGLPDEFGGCAPGWVEAISKWIDERYGGVEAYLQGCGVSKEQQQKVIAVLKI</sequence>
<dbReference type="GO" id="GO:0004721">
    <property type="term" value="F:phosphoprotein phosphatase activity"/>
    <property type="evidence" value="ECO:0007669"/>
    <property type="project" value="InterPro"/>
</dbReference>
<dbReference type="InterPro" id="IPR026893">
    <property type="entry name" value="Tyr/Ser_Pase_IphP-type"/>
</dbReference>
<dbReference type="PANTHER" id="PTHR31126:SF10">
    <property type="entry name" value="PROTEIN PHOSPHATASE, PUTATIVE (AFU_ORTHOLOGUE AFUA_6G06650)-RELATED"/>
    <property type="match status" value="1"/>
</dbReference>
<dbReference type="Gene3D" id="3.90.190.10">
    <property type="entry name" value="Protein tyrosine phosphatase superfamily"/>
    <property type="match status" value="1"/>
</dbReference>
<dbReference type="EMBL" id="CP090166">
    <property type="protein sequence ID" value="UJO16135.1"/>
    <property type="molecule type" value="Genomic_DNA"/>
</dbReference>
<name>A0A9Q8LEW8_PASFU</name>
<evidence type="ECO:0000313" key="4">
    <source>
        <dbReference type="Proteomes" id="UP000756132"/>
    </source>
</evidence>
<dbReference type="RefSeq" id="XP_047760501.1">
    <property type="nucleotide sequence ID" value="XM_047903960.1"/>
</dbReference>
<evidence type="ECO:0000256" key="1">
    <source>
        <dbReference type="SAM" id="MobiDB-lite"/>
    </source>
</evidence>
<dbReference type="SUPFAM" id="SSF52799">
    <property type="entry name" value="(Phosphotyrosine protein) phosphatases II"/>
    <property type="match status" value="1"/>
</dbReference>
<protein>
    <submittedName>
        <fullName evidence="3">Tyrosine-protein phosphatase</fullName>
    </submittedName>
</protein>
<feature type="region of interest" description="Disordered" evidence="1">
    <location>
        <begin position="72"/>
        <end position="98"/>
    </location>
</feature>
<dbReference type="Proteomes" id="UP000756132">
    <property type="component" value="Chromosome 4"/>
</dbReference>
<dbReference type="InterPro" id="IPR029021">
    <property type="entry name" value="Prot-tyrosine_phosphatase-like"/>
</dbReference>
<accession>A0A9Q8LEW8</accession>
<evidence type="ECO:0000259" key="2">
    <source>
        <dbReference type="PROSITE" id="PS50056"/>
    </source>
</evidence>
<dbReference type="OMA" id="LSWWDFF"/>
<evidence type="ECO:0000313" key="3">
    <source>
        <dbReference type="EMBL" id="UJO16135.1"/>
    </source>
</evidence>
<dbReference type="PANTHER" id="PTHR31126">
    <property type="entry name" value="TYROSINE-PROTEIN PHOSPHATASE"/>
    <property type="match status" value="1"/>
</dbReference>
<dbReference type="GeneID" id="71984690"/>
<proteinExistence type="predicted"/>
<dbReference type="OrthoDB" id="9988524at2759"/>